<keyword evidence="2" id="KW-0812">Transmembrane</keyword>
<accession>A0A2I0V7U3</accession>
<gene>
    <name evidence="3" type="primary">BT3</name>
    <name evidence="3" type="ORF">MA16_Dca012805</name>
</gene>
<dbReference type="SUPFAM" id="SSF57933">
    <property type="entry name" value="TAZ domain"/>
    <property type="match status" value="1"/>
</dbReference>
<feature type="region of interest" description="Disordered" evidence="1">
    <location>
        <begin position="1"/>
        <end position="24"/>
    </location>
</feature>
<dbReference type="AlphaFoldDB" id="A0A2I0V7U3"/>
<reference evidence="3 4" key="1">
    <citation type="journal article" date="2016" name="Sci. Rep.">
        <title>The Dendrobium catenatum Lindl. genome sequence provides insights into polysaccharide synthase, floral development and adaptive evolution.</title>
        <authorList>
            <person name="Zhang G.Q."/>
            <person name="Xu Q."/>
            <person name="Bian C."/>
            <person name="Tsai W.C."/>
            <person name="Yeh C.M."/>
            <person name="Liu K.W."/>
            <person name="Yoshida K."/>
            <person name="Zhang L.S."/>
            <person name="Chang S.B."/>
            <person name="Chen F."/>
            <person name="Shi Y."/>
            <person name="Su Y.Y."/>
            <person name="Zhang Y.Q."/>
            <person name="Chen L.J."/>
            <person name="Yin Y."/>
            <person name="Lin M."/>
            <person name="Huang H."/>
            <person name="Deng H."/>
            <person name="Wang Z.W."/>
            <person name="Zhu S.L."/>
            <person name="Zhao X."/>
            <person name="Deng C."/>
            <person name="Niu S.C."/>
            <person name="Huang J."/>
            <person name="Wang M."/>
            <person name="Liu G.H."/>
            <person name="Yang H.J."/>
            <person name="Xiao X.J."/>
            <person name="Hsiao Y.Y."/>
            <person name="Wu W.L."/>
            <person name="Chen Y.Y."/>
            <person name="Mitsuda N."/>
            <person name="Ohme-Takagi M."/>
            <person name="Luo Y.B."/>
            <person name="Van de Peer Y."/>
            <person name="Liu Z.J."/>
        </authorList>
    </citation>
    <scope>NUCLEOTIDE SEQUENCE [LARGE SCALE GENOMIC DNA]</scope>
    <source>
        <tissue evidence="3">The whole plant</tissue>
    </source>
</reference>
<evidence type="ECO:0000256" key="2">
    <source>
        <dbReference type="SAM" id="Phobius"/>
    </source>
</evidence>
<evidence type="ECO:0000313" key="4">
    <source>
        <dbReference type="Proteomes" id="UP000233837"/>
    </source>
</evidence>
<organism evidence="3 4">
    <name type="scientific">Dendrobium catenatum</name>
    <dbReference type="NCBI Taxonomy" id="906689"/>
    <lineage>
        <taxon>Eukaryota</taxon>
        <taxon>Viridiplantae</taxon>
        <taxon>Streptophyta</taxon>
        <taxon>Embryophyta</taxon>
        <taxon>Tracheophyta</taxon>
        <taxon>Spermatophyta</taxon>
        <taxon>Magnoliopsida</taxon>
        <taxon>Liliopsida</taxon>
        <taxon>Asparagales</taxon>
        <taxon>Orchidaceae</taxon>
        <taxon>Epidendroideae</taxon>
        <taxon>Malaxideae</taxon>
        <taxon>Dendrobiinae</taxon>
        <taxon>Dendrobium</taxon>
    </lineage>
</organism>
<keyword evidence="2" id="KW-1133">Transmembrane helix</keyword>
<reference evidence="3 4" key="2">
    <citation type="journal article" date="2017" name="Nature">
        <title>The Apostasia genome and the evolution of orchids.</title>
        <authorList>
            <person name="Zhang G.Q."/>
            <person name="Liu K.W."/>
            <person name="Li Z."/>
            <person name="Lohaus R."/>
            <person name="Hsiao Y.Y."/>
            <person name="Niu S.C."/>
            <person name="Wang J.Y."/>
            <person name="Lin Y.C."/>
            <person name="Xu Q."/>
            <person name="Chen L.J."/>
            <person name="Yoshida K."/>
            <person name="Fujiwara S."/>
            <person name="Wang Z.W."/>
            <person name="Zhang Y.Q."/>
            <person name="Mitsuda N."/>
            <person name="Wang M."/>
            <person name="Liu G.H."/>
            <person name="Pecoraro L."/>
            <person name="Huang H.X."/>
            <person name="Xiao X.J."/>
            <person name="Lin M."/>
            <person name="Wu X.Y."/>
            <person name="Wu W.L."/>
            <person name="Chen Y.Y."/>
            <person name="Chang S.B."/>
            <person name="Sakamoto S."/>
            <person name="Ohme-Takagi M."/>
            <person name="Yagi M."/>
            <person name="Zeng S.J."/>
            <person name="Shen C.Y."/>
            <person name="Yeh C.M."/>
            <person name="Luo Y.B."/>
            <person name="Tsai W.C."/>
            <person name="Van de Peer Y."/>
            <person name="Liu Z.J."/>
        </authorList>
    </citation>
    <scope>NUCLEOTIDE SEQUENCE [LARGE SCALE GENOMIC DNA]</scope>
    <source>
        <tissue evidence="3">The whole plant</tissue>
    </source>
</reference>
<sequence length="328" mass="37435">MASPVIEQMVRQSKSQSRSRKKPISIGGVPHRAVHVFLRFLYSCIVVEEALRGEAGERASESGECGGSAPAWAALRRSEAFSEGWKVMKQSNLCMEKEIHDSVVQADLLNLLLVSWDGMADGNCSQQISECGTRDPDFRFQKSSWRLIHCKRMWQLLKLHSRLCEQNHGGCKVPLCWHFKEKVRNQSRKEEVKWKLLNEIKSQVLTSLLGKRLLRWTGPTPKTYRSFPSSSRSKERSPREVSPRLPRLEIRKKLGSGQLSFFLALAFLFLLPLLPSSYSSLPLLLLLTNFVFLLIFLPVPLFPSLLLFLVWKDLARLFVPSRVLMTNG</sequence>
<protein>
    <submittedName>
        <fullName evidence="3">BTB/POZ and TAZ domain-containing protein 3</fullName>
    </submittedName>
</protein>
<feature type="transmembrane region" description="Helical" evidence="2">
    <location>
        <begin position="254"/>
        <end position="274"/>
    </location>
</feature>
<dbReference type="InterPro" id="IPR044513">
    <property type="entry name" value="BT1/2/3/4/5"/>
</dbReference>
<dbReference type="InterPro" id="IPR035898">
    <property type="entry name" value="TAZ_dom_sf"/>
</dbReference>
<feature type="transmembrane region" description="Helical" evidence="2">
    <location>
        <begin position="286"/>
        <end position="311"/>
    </location>
</feature>
<dbReference type="STRING" id="906689.A0A2I0V7U3"/>
<evidence type="ECO:0000256" key="1">
    <source>
        <dbReference type="SAM" id="MobiDB-lite"/>
    </source>
</evidence>
<proteinExistence type="predicted"/>
<dbReference type="PANTHER" id="PTHR46287">
    <property type="entry name" value="BTB/POZ AND TAZ DOMAIN-CONTAINING PROTEIN 3-RELATED"/>
    <property type="match status" value="1"/>
</dbReference>
<dbReference type="EMBL" id="KZ504112">
    <property type="protein sequence ID" value="PKU59476.1"/>
    <property type="molecule type" value="Genomic_DNA"/>
</dbReference>
<name>A0A2I0V7U3_9ASPA</name>
<keyword evidence="2" id="KW-0472">Membrane</keyword>
<keyword evidence="4" id="KW-1185">Reference proteome</keyword>
<evidence type="ECO:0000313" key="3">
    <source>
        <dbReference type="EMBL" id="PKU59476.1"/>
    </source>
</evidence>
<dbReference type="Proteomes" id="UP000233837">
    <property type="component" value="Unassembled WGS sequence"/>
</dbReference>
<dbReference type="Gene3D" id="1.20.1020.10">
    <property type="entry name" value="TAZ domain"/>
    <property type="match status" value="1"/>
</dbReference>
<dbReference type="PANTHER" id="PTHR46287:SF11">
    <property type="entry name" value="BTB_POZ AND TAZ DOMAIN-CONTAINING PROTEIN 4"/>
    <property type="match status" value="1"/>
</dbReference>